<dbReference type="InterPro" id="IPR007422">
    <property type="entry name" value="Peptidase_Prp"/>
</dbReference>
<protein>
    <recommendedName>
        <fullName evidence="6">Ribosomal processing cysteine protease Prp</fullName>
    </recommendedName>
</protein>
<evidence type="ECO:0000313" key="8">
    <source>
        <dbReference type="Proteomes" id="UP000232229"/>
    </source>
</evidence>
<dbReference type="GO" id="GO:0042254">
    <property type="term" value="P:ribosome biogenesis"/>
    <property type="evidence" value="ECO:0007669"/>
    <property type="project" value="UniProtKB-KW"/>
</dbReference>
<dbReference type="GO" id="GO:0008234">
    <property type="term" value="F:cysteine-type peptidase activity"/>
    <property type="evidence" value="ECO:0007669"/>
    <property type="project" value="UniProtKB-KW"/>
</dbReference>
<sequence length="104" mass="11699">MIKVKIKHEGEYIKQFEISGHAESGPYGQDLVCAAVSGIVFGALNALDIHFNKDADLNVLENKIIIKSQNSENQSLQIMLKMLKVQLSTIQSQYKQFIEIMEVC</sequence>
<dbReference type="Pfam" id="PF04327">
    <property type="entry name" value="Peptidase_Prp"/>
    <property type="match status" value="1"/>
</dbReference>
<dbReference type="SUPFAM" id="SSF118010">
    <property type="entry name" value="TM1457-like"/>
    <property type="match status" value="1"/>
</dbReference>
<gene>
    <name evidence="7" type="ORF">CK556_02490</name>
</gene>
<dbReference type="GO" id="GO:0006508">
    <property type="term" value="P:proteolysis"/>
    <property type="evidence" value="ECO:0007669"/>
    <property type="project" value="UniProtKB-KW"/>
</dbReference>
<reference evidence="7 8" key="1">
    <citation type="submission" date="2017-08" db="EMBL/GenBank/DDBJ databases">
        <title>Complete Genome Sequence of Mesoplasma chauliocola.</title>
        <authorList>
            <person name="Knight T.F.Jr."/>
            <person name="Citino T."/>
        </authorList>
    </citation>
    <scope>NUCLEOTIDE SEQUENCE [LARGE SCALE GENOMIC DNA]</scope>
    <source>
        <strain evidence="7 8">CHPA-2</strain>
    </source>
</reference>
<accession>A0A249SNM3</accession>
<proteinExistence type="inferred from homology"/>
<dbReference type="Proteomes" id="UP000232229">
    <property type="component" value="Chromosome"/>
</dbReference>
<dbReference type="NCBIfam" id="NF011129">
    <property type="entry name" value="PRK14553.2-2"/>
    <property type="match status" value="1"/>
</dbReference>
<keyword evidence="8" id="KW-1185">Reference proteome</keyword>
<evidence type="ECO:0000256" key="3">
    <source>
        <dbReference type="ARBA" id="ARBA00022801"/>
    </source>
</evidence>
<keyword evidence="1" id="KW-0690">Ribosome biogenesis</keyword>
<dbReference type="PANTHER" id="PTHR39178">
    <property type="entry name" value="HYPOTHETICAL RIBOSOME-ASSOCIATED PROTEIN"/>
    <property type="match status" value="1"/>
</dbReference>
<dbReference type="InterPro" id="IPR036764">
    <property type="entry name" value="Peptidase_Prp_sf"/>
</dbReference>
<dbReference type="CDD" id="cd16332">
    <property type="entry name" value="Prp-like"/>
    <property type="match status" value="1"/>
</dbReference>
<evidence type="ECO:0000256" key="4">
    <source>
        <dbReference type="ARBA" id="ARBA00022807"/>
    </source>
</evidence>
<evidence type="ECO:0000256" key="1">
    <source>
        <dbReference type="ARBA" id="ARBA00022517"/>
    </source>
</evidence>
<dbReference type="STRING" id="1336232.GCA_000518825_01339"/>
<dbReference type="RefSeq" id="WP_027875612.1">
    <property type="nucleotide sequence ID" value="NZ_CP023173.1"/>
</dbReference>
<evidence type="ECO:0000256" key="5">
    <source>
        <dbReference type="ARBA" id="ARBA00044503"/>
    </source>
</evidence>
<dbReference type="KEGG" id="mchc:CK556_02490"/>
<organism evidence="7 8">
    <name type="scientific">Mesoplasma chauliocola</name>
    <dbReference type="NCBI Taxonomy" id="216427"/>
    <lineage>
        <taxon>Bacteria</taxon>
        <taxon>Bacillati</taxon>
        <taxon>Mycoplasmatota</taxon>
        <taxon>Mollicutes</taxon>
        <taxon>Entomoplasmatales</taxon>
        <taxon>Entomoplasmataceae</taxon>
        <taxon>Mesoplasma</taxon>
    </lineage>
</organism>
<comment type="similarity">
    <text evidence="5">Belongs to the Prp family.</text>
</comment>
<keyword evidence="2 7" id="KW-0645">Protease</keyword>
<dbReference type="EMBL" id="CP023173">
    <property type="protein sequence ID" value="ASZ09212.1"/>
    <property type="molecule type" value="Genomic_DNA"/>
</dbReference>
<name>A0A249SNM3_9MOLU</name>
<dbReference type="Gene3D" id="3.30.70.1490">
    <property type="entry name" value="Cysteine protease Prp"/>
    <property type="match status" value="1"/>
</dbReference>
<evidence type="ECO:0000256" key="6">
    <source>
        <dbReference type="ARBA" id="ARBA00044538"/>
    </source>
</evidence>
<evidence type="ECO:0000256" key="2">
    <source>
        <dbReference type="ARBA" id="ARBA00022670"/>
    </source>
</evidence>
<evidence type="ECO:0000313" key="7">
    <source>
        <dbReference type="EMBL" id="ASZ09212.1"/>
    </source>
</evidence>
<keyword evidence="3" id="KW-0378">Hydrolase</keyword>
<keyword evidence="4" id="KW-0788">Thiol protease</keyword>
<dbReference type="PANTHER" id="PTHR39178:SF1">
    <property type="entry name" value="RIBOSOMAL-PROCESSING CYSTEINE PROTEASE PRP"/>
    <property type="match status" value="1"/>
</dbReference>
<dbReference type="AlphaFoldDB" id="A0A249SNM3"/>